<evidence type="ECO:0008006" key="3">
    <source>
        <dbReference type="Google" id="ProtNLM"/>
    </source>
</evidence>
<sequence length="142" mass="15719">MSTPARRRIRELEQQLAEARAQYYGPADTQQRTAQLAARLLQDAWSEAWAATWMRRALLFEWAAPRETDYTGRATEAELDARAARTISAAVACRSRATGADGAATWHLAAATASLTITPDEQHRLDQAHQRLEDEQGRGTAA</sequence>
<proteinExistence type="predicted"/>
<dbReference type="EMBL" id="JAULSC010000016">
    <property type="protein sequence ID" value="MDO3396996.1"/>
    <property type="molecule type" value="Genomic_DNA"/>
</dbReference>
<organism evidence="1 2">
    <name type="scientific">Nocardioides cremeus</name>
    <dbReference type="NCBI Taxonomy" id="3058044"/>
    <lineage>
        <taxon>Bacteria</taxon>
        <taxon>Bacillati</taxon>
        <taxon>Actinomycetota</taxon>
        <taxon>Actinomycetes</taxon>
        <taxon>Propionibacteriales</taxon>
        <taxon>Nocardioidaceae</taxon>
        <taxon>Nocardioides</taxon>
    </lineage>
</organism>
<protein>
    <recommendedName>
        <fullName evidence="3">DUF222 domain-containing protein</fullName>
    </recommendedName>
</protein>
<gene>
    <name evidence="1" type="ORF">QWJ41_14815</name>
</gene>
<evidence type="ECO:0000313" key="1">
    <source>
        <dbReference type="EMBL" id="MDO3396996.1"/>
    </source>
</evidence>
<dbReference type="RefSeq" id="WP_302709176.1">
    <property type="nucleotide sequence ID" value="NZ_JAULSC010000016.1"/>
</dbReference>
<name>A0ABT8TSQ9_9ACTN</name>
<evidence type="ECO:0000313" key="2">
    <source>
        <dbReference type="Proteomes" id="UP001168363"/>
    </source>
</evidence>
<comment type="caution">
    <text evidence="1">The sequence shown here is derived from an EMBL/GenBank/DDBJ whole genome shotgun (WGS) entry which is preliminary data.</text>
</comment>
<accession>A0ABT8TSQ9</accession>
<dbReference type="Proteomes" id="UP001168363">
    <property type="component" value="Unassembled WGS sequence"/>
</dbReference>
<keyword evidence="2" id="KW-1185">Reference proteome</keyword>
<reference evidence="1" key="1">
    <citation type="submission" date="2023-06" db="EMBL/GenBank/DDBJ databases">
        <title>Genome sequence of Nocardioides sp. SOB44.</title>
        <authorList>
            <person name="Zhang G."/>
        </authorList>
    </citation>
    <scope>NUCLEOTIDE SEQUENCE</scope>
    <source>
        <strain evidence="1">SOB44</strain>
    </source>
</reference>